<feature type="domain" description="Trimeric autotransporter adhesin YadA-like stalk" evidence="14">
    <location>
        <begin position="379"/>
        <end position="421"/>
    </location>
</feature>
<keyword evidence="7 11" id="KW-0732">Signal</keyword>
<dbReference type="Pfam" id="PF03895">
    <property type="entry name" value="YadA_anchor"/>
    <property type="match status" value="1"/>
</dbReference>
<keyword evidence="4" id="KW-0813">Transport</keyword>
<dbReference type="InterPro" id="IPR045584">
    <property type="entry name" value="Pilin-like"/>
</dbReference>
<dbReference type="GO" id="GO:0009279">
    <property type="term" value="C:cell outer membrane"/>
    <property type="evidence" value="ECO:0007669"/>
    <property type="project" value="UniProtKB-SubCell"/>
</dbReference>
<reference evidence="15 16" key="1">
    <citation type="submission" date="2019-07" db="EMBL/GenBank/DDBJ databases">
        <title>Novel species isolated from glacier.</title>
        <authorList>
            <person name="Liu Q."/>
            <person name="Xin Y.-H."/>
        </authorList>
    </citation>
    <scope>NUCLEOTIDE SEQUENCE [LARGE SCALE GENOMIC DNA]</scope>
    <source>
        <strain evidence="15 16">LB1R16</strain>
    </source>
</reference>
<feature type="domain" description="Trimeric autotransporter adhesin YadA-like stalk" evidence="14">
    <location>
        <begin position="300"/>
        <end position="340"/>
    </location>
</feature>
<dbReference type="Pfam" id="PF05662">
    <property type="entry name" value="YadA_stalk"/>
    <property type="match status" value="11"/>
</dbReference>
<evidence type="ECO:0000259" key="14">
    <source>
        <dbReference type="Pfam" id="PF05662"/>
    </source>
</evidence>
<dbReference type="OrthoDB" id="1631723at2"/>
<evidence type="ECO:0000256" key="7">
    <source>
        <dbReference type="ARBA" id="ARBA00022729"/>
    </source>
</evidence>
<evidence type="ECO:0008006" key="17">
    <source>
        <dbReference type="Google" id="ProtNLM"/>
    </source>
</evidence>
<dbReference type="InterPro" id="IPR008640">
    <property type="entry name" value="Adhesin_Head_dom"/>
</dbReference>
<evidence type="ECO:0000256" key="1">
    <source>
        <dbReference type="ARBA" id="ARBA00004241"/>
    </source>
</evidence>
<keyword evidence="8" id="KW-0653">Protein transport</keyword>
<evidence type="ECO:0000256" key="11">
    <source>
        <dbReference type="SAM" id="SignalP"/>
    </source>
</evidence>
<dbReference type="Gene3D" id="6.10.250.2040">
    <property type="match status" value="3"/>
</dbReference>
<protein>
    <recommendedName>
        <fullName evidence="17">Autotransporter adhesin</fullName>
    </recommendedName>
</protein>
<comment type="subcellular location">
    <subcellularLocation>
        <location evidence="2">Cell outer membrane</location>
    </subcellularLocation>
    <subcellularLocation>
        <location evidence="1">Cell surface</location>
    </subcellularLocation>
</comment>
<feature type="domain" description="Trimeric autotransporter adhesin YadA-like head" evidence="13">
    <location>
        <begin position="173"/>
        <end position="199"/>
    </location>
</feature>
<feature type="domain" description="Trimeric autotransporter adhesin YadA-like stalk" evidence="14">
    <location>
        <begin position="1041"/>
        <end position="1079"/>
    </location>
</feature>
<feature type="chain" id="PRO_5021751362" description="Autotransporter adhesin" evidence="11">
    <location>
        <begin position="34"/>
        <end position="1165"/>
    </location>
</feature>
<dbReference type="Pfam" id="PF05658">
    <property type="entry name" value="YadA_head"/>
    <property type="match status" value="2"/>
</dbReference>
<evidence type="ECO:0000259" key="12">
    <source>
        <dbReference type="Pfam" id="PF03895"/>
    </source>
</evidence>
<evidence type="ECO:0000313" key="15">
    <source>
        <dbReference type="EMBL" id="TRW16875.1"/>
    </source>
</evidence>
<dbReference type="InterPro" id="IPR011049">
    <property type="entry name" value="Serralysin-like_metalloprot_C"/>
</dbReference>
<evidence type="ECO:0000313" key="16">
    <source>
        <dbReference type="Proteomes" id="UP000317894"/>
    </source>
</evidence>
<dbReference type="Gene3D" id="1.20.5.170">
    <property type="match status" value="6"/>
</dbReference>
<dbReference type="InterPro" id="IPR008635">
    <property type="entry name" value="Coiled_stalk_dom"/>
</dbReference>
<gene>
    <name evidence="15" type="ORF">FMM06_01305</name>
</gene>
<name>A0A552UF79_9SPHN</name>
<evidence type="ECO:0000256" key="4">
    <source>
        <dbReference type="ARBA" id="ARBA00022448"/>
    </source>
</evidence>
<dbReference type="GO" id="GO:0009986">
    <property type="term" value="C:cell surface"/>
    <property type="evidence" value="ECO:0007669"/>
    <property type="project" value="UniProtKB-SubCell"/>
</dbReference>
<feature type="domain" description="Trimeric autotransporter adhesin YadA-like stalk" evidence="14">
    <location>
        <begin position="234"/>
        <end position="263"/>
    </location>
</feature>
<feature type="domain" description="Trimeric autotransporter adhesin YadA-like stalk" evidence="14">
    <location>
        <begin position="923"/>
        <end position="965"/>
    </location>
</feature>
<feature type="domain" description="Trimeric autotransporter adhesin YadA-like stalk" evidence="14">
    <location>
        <begin position="471"/>
        <end position="499"/>
    </location>
</feature>
<feature type="domain" description="Trimeric autotransporter adhesin YadA-like stalk" evidence="14">
    <location>
        <begin position="676"/>
        <end position="717"/>
    </location>
</feature>
<evidence type="ECO:0000256" key="5">
    <source>
        <dbReference type="ARBA" id="ARBA00022452"/>
    </source>
</evidence>
<evidence type="ECO:0000256" key="8">
    <source>
        <dbReference type="ARBA" id="ARBA00022927"/>
    </source>
</evidence>
<dbReference type="SUPFAM" id="SSF101967">
    <property type="entry name" value="Adhesin YadA, collagen-binding domain"/>
    <property type="match status" value="5"/>
</dbReference>
<keyword evidence="10" id="KW-0998">Cell outer membrane</keyword>
<evidence type="ECO:0000256" key="2">
    <source>
        <dbReference type="ARBA" id="ARBA00004442"/>
    </source>
</evidence>
<dbReference type="GO" id="GO:0015031">
    <property type="term" value="P:protein transport"/>
    <property type="evidence" value="ECO:0007669"/>
    <property type="project" value="UniProtKB-KW"/>
</dbReference>
<dbReference type="InterPro" id="IPR005594">
    <property type="entry name" value="YadA_C"/>
</dbReference>
<feature type="domain" description="Trimeric autotransporter adhesin YadA-like stalk" evidence="14">
    <location>
        <begin position="622"/>
        <end position="651"/>
    </location>
</feature>
<feature type="domain" description="Trimeric autotransporter adhesin YadA-like head" evidence="13">
    <location>
        <begin position="996"/>
        <end position="1022"/>
    </location>
</feature>
<dbReference type="Proteomes" id="UP000317894">
    <property type="component" value="Unassembled WGS sequence"/>
</dbReference>
<keyword evidence="16" id="KW-1185">Reference proteome</keyword>
<evidence type="ECO:0000256" key="6">
    <source>
        <dbReference type="ARBA" id="ARBA00022692"/>
    </source>
</evidence>
<feature type="domain" description="Trimeric autotransporter adhesin YadA-like stalk" evidence="14">
    <location>
        <begin position="777"/>
        <end position="819"/>
    </location>
</feature>
<organism evidence="15 16">
    <name type="scientific">Glacieibacterium frigidum</name>
    <dbReference type="NCBI Taxonomy" id="2593303"/>
    <lineage>
        <taxon>Bacteria</taxon>
        <taxon>Pseudomonadati</taxon>
        <taxon>Pseudomonadota</taxon>
        <taxon>Alphaproteobacteria</taxon>
        <taxon>Sphingomonadales</taxon>
        <taxon>Sphingosinicellaceae</taxon>
        <taxon>Glacieibacterium</taxon>
    </lineage>
</organism>
<evidence type="ECO:0000256" key="3">
    <source>
        <dbReference type="ARBA" id="ARBA00005848"/>
    </source>
</evidence>
<evidence type="ECO:0000256" key="9">
    <source>
        <dbReference type="ARBA" id="ARBA00023136"/>
    </source>
</evidence>
<proteinExistence type="inferred from homology"/>
<sequence>MTVATARARRAFVLLNSAATALATALIATPAQAALVGACTGVSLPRSVVTDIVAGPLNGIVNPLQGRVNDILGVVGIIPIVGEVFPQLSIDVAGLLNNAASGAPITLQALDVNGVIVGPADNCQSTADSFQLDTPAGISIGGNRILGLGSEGLVANAGEIGSIALGNTASTTAAATNAVAIGTGASVTAANSVAVGAGSTATRGAVAGYTAPGLAAPQTSAGEFSVGAAGATRQITNVAAGSAPTDAVNVAQVSAAIGATAAAQPIQYSTPGAPTTPNPGVTSNDVTLVGTAPGTAVALHNVAPGVVASGSTDAVNGGQLFTTNTNVTNNTTNITNLNNGLAGLVQQAGGSPGAGAISVGAATAGTVVNFTGTGGTRTLTGVTAGALAPGSTDAVNGSQLSATNTQVTNTTNALAVTNNNVTNLTTGINTGTIGLVRQVGGSPGAGLITVGAETGGTNVSVAGTDGNRIVSGVAAGVAPTDAVNVSQLTAMGGGVANAVQYDVIGGLRTNTVTLTGGAAGPVTITNLAPGALTATSTDAVNGSQLSATNTQVTAINTQVTTNTAAIAVTNTNVTNLTTGINNGTIGLVQQTGGAPGAGQITVGQATGGTSVSVAGTDGNRVVSGVAAGVAATDAVNVSQLNAVGNGVANAVQYDVVGGVRTNTVTLAGGAAGPVTVTNVAAGALNDTSTDAVNGAQLFATNSQVTTNTTNIANLTTTVAGNTTAITANTTAITNLTNGTAGLVQQDGGAPGAGTIRVGASTAGTTVDVTGTGGTRTVTGVTAGALNDTSTDAVNGAQLFATNSQTTINTTNIAGNTTAITNLTTNINNGTVGLVQQTGGSPGNGPITVGATTGGTTINVAGTGGDRIITGVAPGLAANDAATVGQLAQVTGGAFNAVQYDTDANGGRLNSVTLIGGSAGPVTISNVAAGALTAGSTDAVNGSQLAAANAQIVTNSTTINNIIAGNAGAFRSNNAAGAPAASATGANASAGGFGATASGVQSVALGNGAVSTGSRSVALGAQSTDGGVANVVSVGSVGAERRIVNVGPAINGTDAVNLSQLQAATGTINSSINNLQGQIDGLGFDLRNARRRANAGTAGAMAVAALPQPFTEGAGMVAGAVGFWQDQVAFAIGVSKIVSDSAIVKAGASVSGRGSGGFNAGVGFQF</sequence>
<keyword evidence="6" id="KW-0812">Transmembrane</keyword>
<keyword evidence="9" id="KW-0472">Membrane</keyword>
<feature type="domain" description="Trimeric autotransporter adhesin YadA-like stalk" evidence="14">
    <location>
        <begin position="524"/>
        <end position="566"/>
    </location>
</feature>
<accession>A0A552UF79</accession>
<evidence type="ECO:0000259" key="13">
    <source>
        <dbReference type="Pfam" id="PF05658"/>
    </source>
</evidence>
<feature type="domain" description="Trimeric autotransporter adhesin YadA-like stalk" evidence="14">
    <location>
        <begin position="868"/>
        <end position="893"/>
    </location>
</feature>
<dbReference type="AlphaFoldDB" id="A0A552UF79"/>
<comment type="caution">
    <text evidence="15">The sequence shown here is derived from an EMBL/GenBank/DDBJ whole genome shotgun (WGS) entry which is preliminary data.</text>
</comment>
<dbReference type="RefSeq" id="WP_143554419.1">
    <property type="nucleotide sequence ID" value="NZ_VJWA01000001.1"/>
</dbReference>
<evidence type="ECO:0000256" key="10">
    <source>
        <dbReference type="ARBA" id="ARBA00023237"/>
    </source>
</evidence>
<keyword evidence="5" id="KW-1134">Transmembrane beta strand</keyword>
<feature type="domain" description="Trimeric autotransporter adhesin YadA-like C-terminal membrane anchor" evidence="12">
    <location>
        <begin position="1106"/>
        <end position="1165"/>
    </location>
</feature>
<dbReference type="EMBL" id="VJWA01000001">
    <property type="protein sequence ID" value="TRW16875.1"/>
    <property type="molecule type" value="Genomic_DNA"/>
</dbReference>
<dbReference type="SUPFAM" id="SSF54523">
    <property type="entry name" value="Pili subunits"/>
    <property type="match status" value="1"/>
</dbReference>
<comment type="similarity">
    <text evidence="3">Belongs to the autotransporter-2 (AT-2) (TC 1.B.40) family.</text>
</comment>
<dbReference type="Gene3D" id="2.150.10.10">
    <property type="entry name" value="Serralysin-like metalloprotease, C-terminal"/>
    <property type="match status" value="2"/>
</dbReference>
<dbReference type="Gene3D" id="3.30.1300.30">
    <property type="entry name" value="GSPII I/J protein-like"/>
    <property type="match status" value="1"/>
</dbReference>
<feature type="signal peptide" evidence="11">
    <location>
        <begin position="1"/>
        <end position="33"/>
    </location>
</feature>